<comment type="caution">
    <text evidence="1">The sequence shown here is derived from an EMBL/GenBank/DDBJ whole genome shotgun (WGS) entry which is preliminary data.</text>
</comment>
<evidence type="ECO:0000313" key="1">
    <source>
        <dbReference type="EMBL" id="KIO72538.1"/>
    </source>
</evidence>
<reference evidence="1 2" key="1">
    <citation type="submission" date="2015-01" db="EMBL/GenBank/DDBJ databases">
        <title>Draft Genome Sequences of Four Bacillus thermoamylovorans Strains, Isolated From Food Products.</title>
        <authorList>
            <person name="Krawcyk A.O."/>
            <person name="Berendsen E.M."/>
            <person name="Eijlander R.T."/>
            <person name="de Jong A."/>
            <person name="Wells-Bennik M."/>
            <person name="Kuipers O.P."/>
        </authorList>
    </citation>
    <scope>NUCLEOTIDE SEQUENCE [LARGE SCALE GENOMIC DNA]</scope>
    <source>
        <strain evidence="1 2">B4167</strain>
    </source>
</reference>
<dbReference type="EMBL" id="JXLU01000095">
    <property type="protein sequence ID" value="KIO72538.1"/>
    <property type="molecule type" value="Genomic_DNA"/>
</dbReference>
<sequence length="39" mass="4587">MCQLNRQVFSANLYVIVGNKIIRKEHRTLADNRKKFPGK</sequence>
<gene>
    <name evidence="1" type="ORF">B4167_1228</name>
</gene>
<dbReference type="AlphaFoldDB" id="A0ABD4A644"/>
<name>A0ABD4A644_9BACI</name>
<accession>A0ABD4A644</accession>
<evidence type="ECO:0000313" key="2">
    <source>
        <dbReference type="Proteomes" id="UP000032076"/>
    </source>
</evidence>
<proteinExistence type="predicted"/>
<organism evidence="1 2">
    <name type="scientific">Caldibacillus thermoamylovorans</name>
    <dbReference type="NCBI Taxonomy" id="35841"/>
    <lineage>
        <taxon>Bacteria</taxon>
        <taxon>Bacillati</taxon>
        <taxon>Bacillota</taxon>
        <taxon>Bacilli</taxon>
        <taxon>Bacillales</taxon>
        <taxon>Bacillaceae</taxon>
        <taxon>Caldibacillus</taxon>
    </lineage>
</organism>
<protein>
    <submittedName>
        <fullName evidence="1">Uncharacterized protein</fullName>
    </submittedName>
</protein>
<dbReference type="Proteomes" id="UP000032076">
    <property type="component" value="Unassembled WGS sequence"/>
</dbReference>